<dbReference type="Pfam" id="PF17946">
    <property type="entry name" value="RecC_C"/>
    <property type="match status" value="1"/>
</dbReference>
<dbReference type="NCBIfam" id="TIGR01450">
    <property type="entry name" value="recC"/>
    <property type="match status" value="1"/>
</dbReference>
<dbReference type="Gene3D" id="3.40.50.10930">
    <property type="match status" value="1"/>
</dbReference>
<feature type="domain" description="RecC C-terminal" evidence="11">
    <location>
        <begin position="832"/>
        <end position="1079"/>
    </location>
</feature>
<dbReference type="InterPro" id="IPR013986">
    <property type="entry name" value="DExx_box_DNA_helicase_dom_sf"/>
</dbReference>
<proteinExistence type="inferred from homology"/>
<dbReference type="PANTHER" id="PTHR30591">
    <property type="entry name" value="RECBCD ENZYME SUBUNIT RECC"/>
    <property type="match status" value="1"/>
</dbReference>
<dbReference type="Gene3D" id="3.40.50.300">
    <property type="entry name" value="P-loop containing nucleotide triphosphate hydrolases"/>
    <property type="match status" value="2"/>
</dbReference>
<comment type="function">
    <text evidence="10">A helicase/nuclease that prepares dsDNA breaks (DSB) for recombinational DNA repair. Binds to DSBs and unwinds DNA via a highly rapid and processive ATP-dependent bidirectional helicase activity. Unwinds dsDNA until it encounters a Chi (crossover hotspot instigator) sequence from the 3' direction. Cuts ssDNA a few nucleotides 3' to the Chi site. The properties and activities of the enzyme are changed at Chi. The Chi-altered holoenzyme produces a long 3'-ssDNA overhang and facilitates RecA-binding to the ssDNA for homologous DNA recombination and repair. Holoenzyme degrades any linearized DNA that is unable to undergo homologous recombination. In the holoenzyme this subunit recognizes the wild-type Chi sequence, and when added to isolated RecB increases its ATP-dependent helicase processivity.</text>
</comment>
<dbReference type="GO" id="GO:0009338">
    <property type="term" value="C:exodeoxyribonuclease V complex"/>
    <property type="evidence" value="ECO:0007669"/>
    <property type="project" value="InterPro"/>
</dbReference>
<dbReference type="GO" id="GO:0003677">
    <property type="term" value="F:DNA binding"/>
    <property type="evidence" value="ECO:0007669"/>
    <property type="project" value="UniProtKB-UniRule"/>
</dbReference>
<keyword evidence="3 10" id="KW-0227">DNA damage</keyword>
<dbReference type="OrthoDB" id="9762834at2"/>
<keyword evidence="1 10" id="KW-0540">Nuclease</keyword>
<organism evidence="12 13">
    <name type="scientific">Idiomarina aquatica</name>
    <dbReference type="NCBI Taxonomy" id="1327752"/>
    <lineage>
        <taxon>Bacteria</taxon>
        <taxon>Pseudomonadati</taxon>
        <taxon>Pseudomonadota</taxon>
        <taxon>Gammaproteobacteria</taxon>
        <taxon>Alteromonadales</taxon>
        <taxon>Idiomarinaceae</taxon>
        <taxon>Idiomarina</taxon>
    </lineage>
</organism>
<comment type="similarity">
    <text evidence="10">Belongs to the RecC family.</text>
</comment>
<dbReference type="Pfam" id="PF04257">
    <property type="entry name" value="Exonuc_V_gamma"/>
    <property type="match status" value="1"/>
</dbReference>
<dbReference type="GO" id="GO:0008854">
    <property type="term" value="F:exodeoxyribonuclease V activity"/>
    <property type="evidence" value="ECO:0007669"/>
    <property type="project" value="InterPro"/>
</dbReference>
<dbReference type="GO" id="GO:0000724">
    <property type="term" value="P:double-strand break repair via homologous recombination"/>
    <property type="evidence" value="ECO:0007669"/>
    <property type="project" value="UniProtKB-UniRule"/>
</dbReference>
<evidence type="ECO:0000256" key="5">
    <source>
        <dbReference type="ARBA" id="ARBA00022806"/>
    </source>
</evidence>
<dbReference type="Proteomes" id="UP000295531">
    <property type="component" value="Unassembled WGS sequence"/>
</dbReference>
<dbReference type="InterPro" id="IPR041500">
    <property type="entry name" value="RecC_C"/>
</dbReference>
<keyword evidence="4 10" id="KW-0378">Hydrolase</keyword>
<dbReference type="Gene3D" id="1.10.10.160">
    <property type="match status" value="1"/>
</dbReference>
<evidence type="ECO:0000256" key="10">
    <source>
        <dbReference type="HAMAP-Rule" id="MF_01486"/>
    </source>
</evidence>
<keyword evidence="7 10" id="KW-0067">ATP-binding</keyword>
<evidence type="ECO:0000313" key="13">
    <source>
        <dbReference type="Proteomes" id="UP000295531"/>
    </source>
</evidence>
<evidence type="ECO:0000259" key="11">
    <source>
        <dbReference type="Pfam" id="PF17946"/>
    </source>
</evidence>
<keyword evidence="13" id="KW-1185">Reference proteome</keyword>
<dbReference type="SUPFAM" id="SSF52980">
    <property type="entry name" value="Restriction endonuclease-like"/>
    <property type="match status" value="1"/>
</dbReference>
<dbReference type="SUPFAM" id="SSF52540">
    <property type="entry name" value="P-loop containing nucleoside triphosphate hydrolases"/>
    <property type="match status" value="2"/>
</dbReference>
<dbReference type="AlphaFoldDB" id="A0A4R6NYE0"/>
<evidence type="ECO:0000256" key="1">
    <source>
        <dbReference type="ARBA" id="ARBA00022722"/>
    </source>
</evidence>
<comment type="subunit">
    <text evidence="10">Heterotrimer of RecB, RecC and RecD. All subunits contribute to DNA-binding.</text>
</comment>
<reference evidence="12 13" key="1">
    <citation type="submission" date="2019-03" db="EMBL/GenBank/DDBJ databases">
        <title>Freshwater and sediment microbial communities from various areas in North America, analyzing microbe dynamics in response to fracking.</title>
        <authorList>
            <person name="Lamendella R."/>
        </authorList>
    </citation>
    <scope>NUCLEOTIDE SEQUENCE [LARGE SCALE GENOMIC DNA]</scope>
    <source>
        <strain evidence="12 13">18_TX</strain>
    </source>
</reference>
<evidence type="ECO:0000313" key="12">
    <source>
        <dbReference type="EMBL" id="TDP27457.1"/>
    </source>
</evidence>
<comment type="miscellaneous">
    <text evidence="10">In the RecBCD complex, RecB has a slow 3'-5' helicase, an exonuclease activity and loads RecA onto ssDNA, RecD has a fast 5'-3' helicase activity, while RecC stimulates the ATPase and processivity of the RecB helicase and contributes to recognition of the Chi site.</text>
</comment>
<dbReference type="GO" id="GO:0003678">
    <property type="term" value="F:DNA helicase activity"/>
    <property type="evidence" value="ECO:0007669"/>
    <property type="project" value="UniProtKB-UniRule"/>
</dbReference>
<dbReference type="HAMAP" id="MF_01486">
    <property type="entry name" value="RecC"/>
    <property type="match status" value="1"/>
</dbReference>
<protein>
    <recommendedName>
        <fullName evidence="10">RecBCD enzyme subunit RecC</fullName>
    </recommendedName>
    <alternativeName>
        <fullName evidence="10">Exonuclease V subunit RecC</fullName>
        <shortName evidence="10">ExoV subunit RecC</shortName>
    </alternativeName>
    <alternativeName>
        <fullName evidence="10">Helicase/nuclease RecBCD subunit RecC</fullName>
    </alternativeName>
</protein>
<evidence type="ECO:0000256" key="2">
    <source>
        <dbReference type="ARBA" id="ARBA00022741"/>
    </source>
</evidence>
<evidence type="ECO:0000256" key="7">
    <source>
        <dbReference type="ARBA" id="ARBA00022840"/>
    </source>
</evidence>
<dbReference type="PIRSF" id="PIRSF000980">
    <property type="entry name" value="RecC"/>
    <property type="match status" value="1"/>
</dbReference>
<evidence type="ECO:0000256" key="8">
    <source>
        <dbReference type="ARBA" id="ARBA00023125"/>
    </source>
</evidence>
<dbReference type="RefSeq" id="WP_133540783.1">
    <property type="nucleotide sequence ID" value="NZ_SNXI01000029.1"/>
</dbReference>
<dbReference type="GO" id="GO:0005524">
    <property type="term" value="F:ATP binding"/>
    <property type="evidence" value="ECO:0007669"/>
    <property type="project" value="UniProtKB-UniRule"/>
</dbReference>
<evidence type="ECO:0000256" key="4">
    <source>
        <dbReference type="ARBA" id="ARBA00022801"/>
    </source>
</evidence>
<sequence>MRELTPGFIVAHGHRLEDLTEVAVKFTQNYPLAPLEQETVLVQSNGIAQWLKINLAQASGIAAMVDVTLPARFQWQAYRAVLGDDIPKTSPFDKERLTWRLMRLLPDLIAENPHFAPLKHYTSDDNDGRKLYQLSGRLADLFDQYAVYRADWLDSWVKGHDVLENNEPLEAEQLWQPELWRAVSNDIGIDDYWNNRAELHQRFIDTAKSLSQRPSGIPPRVVVFGISSLPQQMLQVLDAIKGYTQILLCVHNPSQFHWADIVDGKEALREAVKASSRLKHKPELPDEPDDDELHQLAHPLLASWGKQGRDYIRLLDLYDETLAKQEAFNTVKLELFEPHDTDHLLSQLQDDILNLRPVQETREHWSTPAKTDKSLQFHVCHSPQRELEVLHDQLLNAFARDPELKPRDVMVMLPDVNTYAPYIDAVFGRYHHRDCERDPRAIPYTIADQGERHQRPLMIALELLLQADQLRFTQTDLFNLLSVPAVQQRFDVHDDDLPQLKRWVREAGARWGLNSQQREQFYMPPAEERNSWWFALKRMIAGYAIGELEADHSSPWAEIEPYPEVSGLSAALVGCLADVVRALEAWWQRTQTAQPLTDWVLHGEWLLQQFFETDDDSDHLLLAKLSDELYQLRDIGVEADNESLLRLPIFKDAWLERVDQQNLNQRFLAGAVNFATLMPMRAIPFKYVCVLGMNESDYPRSVPRVDFDLMTDRYRPGDRSRRDDDRYLFLEAMLSARDCFYLSWVGYSAKDNSERTPSVLVAQLRDHLQQGWGVDAKNLTVEHKLQPFNTAYFSQEQSKYFTYASEWALAHGGGAKNNHSTASQHRPESVERTLSINDIKRFIEEPARLYFNWHLDTYFGSESEDLDDSEAFVMDNLQSWTLITRLVECGKRALLQGGGTEAALLKELNRINREGALGIGAIAEQNGLELLEQADKILGSYQQGITGYSQFNEFPIEVGFEHNGLIIDDTITGLHTNEQGERLWVVTSASKIAKNTKKGGVEDGGWKHISAYYIGLMLLNLQQPTRLLIVSKGGCQLPVAAIPAELALQQLEQLLELVALSVQQPQPMHLDIALTWLNTLDKNDNDETLAHESAQQKYEEGGFNAPAIVTKSDYCGRVADTYEAIMMSTHFRRFINELYDPLRLTMVPEDKS</sequence>
<comment type="caution">
    <text evidence="12">The sequence shown here is derived from an EMBL/GenBank/DDBJ whole genome shotgun (WGS) entry which is preliminary data.</text>
</comment>
<keyword evidence="2 10" id="KW-0547">Nucleotide-binding</keyword>
<accession>A0A4R6NYE0</accession>
<dbReference type="EMBL" id="SNXI01000029">
    <property type="protein sequence ID" value="TDP27457.1"/>
    <property type="molecule type" value="Genomic_DNA"/>
</dbReference>
<dbReference type="InterPro" id="IPR006697">
    <property type="entry name" value="RecC"/>
</dbReference>
<keyword evidence="6 10" id="KW-0269">Exonuclease</keyword>
<evidence type="ECO:0000256" key="3">
    <source>
        <dbReference type="ARBA" id="ARBA00022763"/>
    </source>
</evidence>
<name>A0A4R6NYE0_9GAMM</name>
<dbReference type="InterPro" id="IPR011335">
    <property type="entry name" value="Restrct_endonuc-II-like"/>
</dbReference>
<dbReference type="InterPro" id="IPR027417">
    <property type="entry name" value="P-loop_NTPase"/>
</dbReference>
<evidence type="ECO:0000256" key="6">
    <source>
        <dbReference type="ARBA" id="ARBA00022839"/>
    </source>
</evidence>
<dbReference type="PANTHER" id="PTHR30591:SF1">
    <property type="entry name" value="RECBCD ENZYME SUBUNIT RECC"/>
    <property type="match status" value="1"/>
</dbReference>
<gene>
    <name evidence="10" type="primary">recC</name>
    <name evidence="12" type="ORF">DEU29_1292</name>
</gene>
<keyword evidence="8 10" id="KW-0238">DNA-binding</keyword>
<keyword evidence="5 10" id="KW-0347">Helicase</keyword>
<evidence type="ECO:0000256" key="9">
    <source>
        <dbReference type="ARBA" id="ARBA00023204"/>
    </source>
</evidence>
<keyword evidence="9 10" id="KW-0234">DNA repair</keyword>